<sequence length="108" mass="11895">MMRFPWFRTKRAAYRRLLAEVVEHEVVREAEEIVGAAWMAGLFEAAGQAAGRVRPGGQGLNEFVTREREVWATAAKARALGAIADRERLAEAARAAGMREVSVVELLG</sequence>
<protein>
    <submittedName>
        <fullName evidence="1">Uncharacterized protein</fullName>
    </submittedName>
</protein>
<evidence type="ECO:0000313" key="1">
    <source>
        <dbReference type="EMBL" id="GAA1987110.1"/>
    </source>
</evidence>
<accession>A0ABN2SIB5</accession>
<dbReference type="RefSeq" id="WP_344660290.1">
    <property type="nucleotide sequence ID" value="NZ_BAAAQM010000038.1"/>
</dbReference>
<gene>
    <name evidence="1" type="ORF">GCM10009838_57290</name>
</gene>
<proteinExistence type="predicted"/>
<dbReference type="Proteomes" id="UP001499854">
    <property type="component" value="Unassembled WGS sequence"/>
</dbReference>
<comment type="caution">
    <text evidence="1">The sequence shown here is derived from an EMBL/GenBank/DDBJ whole genome shotgun (WGS) entry which is preliminary data.</text>
</comment>
<keyword evidence="2" id="KW-1185">Reference proteome</keyword>
<organism evidence="1 2">
    <name type="scientific">Catenulispora subtropica</name>
    <dbReference type="NCBI Taxonomy" id="450798"/>
    <lineage>
        <taxon>Bacteria</taxon>
        <taxon>Bacillati</taxon>
        <taxon>Actinomycetota</taxon>
        <taxon>Actinomycetes</taxon>
        <taxon>Catenulisporales</taxon>
        <taxon>Catenulisporaceae</taxon>
        <taxon>Catenulispora</taxon>
    </lineage>
</organism>
<evidence type="ECO:0000313" key="2">
    <source>
        <dbReference type="Proteomes" id="UP001499854"/>
    </source>
</evidence>
<name>A0ABN2SIB5_9ACTN</name>
<dbReference type="EMBL" id="BAAAQM010000038">
    <property type="protein sequence ID" value="GAA1987110.1"/>
    <property type="molecule type" value="Genomic_DNA"/>
</dbReference>
<reference evidence="1 2" key="1">
    <citation type="journal article" date="2019" name="Int. J. Syst. Evol. Microbiol.">
        <title>The Global Catalogue of Microorganisms (GCM) 10K type strain sequencing project: providing services to taxonomists for standard genome sequencing and annotation.</title>
        <authorList>
            <consortium name="The Broad Institute Genomics Platform"/>
            <consortium name="The Broad Institute Genome Sequencing Center for Infectious Disease"/>
            <person name="Wu L."/>
            <person name="Ma J."/>
        </authorList>
    </citation>
    <scope>NUCLEOTIDE SEQUENCE [LARGE SCALE GENOMIC DNA]</scope>
    <source>
        <strain evidence="1 2">JCM 16013</strain>
    </source>
</reference>